<protein>
    <recommendedName>
        <fullName evidence="1">DUF2087 domain-containing protein</fullName>
    </recommendedName>
</protein>
<evidence type="ECO:0000259" key="1">
    <source>
        <dbReference type="Pfam" id="PF09860"/>
    </source>
</evidence>
<feature type="domain" description="DUF2087" evidence="1">
    <location>
        <begin position="26"/>
        <end position="87"/>
    </location>
</feature>
<organism evidence="2">
    <name type="scientific">marine metagenome</name>
    <dbReference type="NCBI Taxonomy" id="408172"/>
    <lineage>
        <taxon>unclassified sequences</taxon>
        <taxon>metagenomes</taxon>
        <taxon>ecological metagenomes</taxon>
    </lineage>
</organism>
<name>A0A381W6S0_9ZZZZ</name>
<reference evidence="2" key="1">
    <citation type="submission" date="2018-05" db="EMBL/GenBank/DDBJ databases">
        <authorList>
            <person name="Lanie J.A."/>
            <person name="Ng W.-L."/>
            <person name="Kazmierczak K.M."/>
            <person name="Andrzejewski T.M."/>
            <person name="Davidsen T.M."/>
            <person name="Wayne K.J."/>
            <person name="Tettelin H."/>
            <person name="Glass J.I."/>
            <person name="Rusch D."/>
            <person name="Podicherti R."/>
            <person name="Tsui H.-C.T."/>
            <person name="Winkler M.E."/>
        </authorList>
    </citation>
    <scope>NUCLEOTIDE SEQUENCE</scope>
</reference>
<dbReference type="EMBL" id="UINC01010737">
    <property type="protein sequence ID" value="SVA47657.1"/>
    <property type="molecule type" value="Genomic_DNA"/>
</dbReference>
<dbReference type="Pfam" id="PF09860">
    <property type="entry name" value="DUF2087"/>
    <property type="match status" value="1"/>
</dbReference>
<gene>
    <name evidence="2" type="ORF">METZ01_LOCUS100511</name>
</gene>
<dbReference type="InterPro" id="IPR018656">
    <property type="entry name" value="DUF2087"/>
</dbReference>
<dbReference type="AlphaFoldDB" id="A0A381W6S0"/>
<proteinExistence type="predicted"/>
<accession>A0A381W6S0</accession>
<sequence length="115" mass="13313">MSDFTIDPTYYHGLFSNWTNNIEALPDFPIDLKENLVALHFIMLAFEEGVDYIEEAINEGIRDRNLFAIDHVQIRLRLLNHGFLTQIGQGRHALYRSSRSFLERAHWDPAIPGVS</sequence>
<evidence type="ECO:0000313" key="2">
    <source>
        <dbReference type="EMBL" id="SVA47657.1"/>
    </source>
</evidence>